<keyword evidence="3 4" id="KW-0408">Iron</keyword>
<dbReference type="GO" id="GO:0046872">
    <property type="term" value="F:metal ion binding"/>
    <property type="evidence" value="ECO:0007669"/>
    <property type="project" value="UniProtKB-KW"/>
</dbReference>
<keyword evidence="2 4" id="KW-0479">Metal-binding</keyword>
<dbReference type="PROSITE" id="PS51007">
    <property type="entry name" value="CYTC"/>
    <property type="match status" value="1"/>
</dbReference>
<evidence type="ECO:0000313" key="7">
    <source>
        <dbReference type="Proteomes" id="UP000594688"/>
    </source>
</evidence>
<dbReference type="EMBL" id="CP048685">
    <property type="protein sequence ID" value="QPJ62935.1"/>
    <property type="molecule type" value="Genomic_DNA"/>
</dbReference>
<gene>
    <name evidence="6" type="ORF">G3M70_14055</name>
</gene>
<sequence length="277" mass="31533">MKRLKRLNWFYALLGSALLLFGLKVGFVTEVRALSNGFVDQRYTFSWWFGGLKVDRRSLEELGVRVVSSKYFDQAMQYKGTRFTALPFKRLFEDFSKDELGEVDSVLLNCFDDYQGLISIEDIKRYKLELATRIHLPSGIRSPSWLKPLLILVPDGVDAPFQERFLTANINGLVLVNLADYYAPLDSVVKNDPKAAPGLKHFKDNCVYCHSLKGVGGNKGGSLLDKFDFASERERKNFKSQFMGFHHKDNVDKQNVEQFVDEKGLAEIAGFLQKLAP</sequence>
<evidence type="ECO:0000256" key="3">
    <source>
        <dbReference type="ARBA" id="ARBA00023004"/>
    </source>
</evidence>
<evidence type="ECO:0000256" key="4">
    <source>
        <dbReference type="PROSITE-ProRule" id="PRU00433"/>
    </source>
</evidence>
<dbReference type="GO" id="GO:0009055">
    <property type="term" value="F:electron transfer activity"/>
    <property type="evidence" value="ECO:0007669"/>
    <property type="project" value="InterPro"/>
</dbReference>
<evidence type="ECO:0000256" key="2">
    <source>
        <dbReference type="ARBA" id="ARBA00022723"/>
    </source>
</evidence>
<keyword evidence="1 4" id="KW-0349">Heme</keyword>
<evidence type="ECO:0000256" key="1">
    <source>
        <dbReference type="ARBA" id="ARBA00022617"/>
    </source>
</evidence>
<feature type="domain" description="Cytochrome c" evidence="5">
    <location>
        <begin position="193"/>
        <end position="276"/>
    </location>
</feature>
<evidence type="ECO:0000259" key="5">
    <source>
        <dbReference type="PROSITE" id="PS51007"/>
    </source>
</evidence>
<dbReference type="SUPFAM" id="SSF46626">
    <property type="entry name" value="Cytochrome c"/>
    <property type="match status" value="1"/>
</dbReference>
<dbReference type="AlphaFoldDB" id="A0A7T0BXT0"/>
<protein>
    <recommendedName>
        <fullName evidence="5">Cytochrome c domain-containing protein</fullName>
    </recommendedName>
</protein>
<evidence type="ECO:0000313" key="6">
    <source>
        <dbReference type="EMBL" id="QPJ62935.1"/>
    </source>
</evidence>
<accession>A0A7T0BXT0</accession>
<dbReference type="KEGG" id="nli:G3M70_14055"/>
<dbReference type="InterPro" id="IPR036909">
    <property type="entry name" value="Cyt_c-like_dom_sf"/>
</dbReference>
<name>A0A7T0BXT0_9BACT</name>
<dbReference type="Proteomes" id="UP000594688">
    <property type="component" value="Chromosome"/>
</dbReference>
<reference evidence="6 7" key="1">
    <citation type="submission" date="2020-02" db="EMBL/GenBank/DDBJ databases">
        <title>Genomic and physiological characterization of two novel Nitrospinaceae genera.</title>
        <authorList>
            <person name="Mueller A.J."/>
            <person name="Jung M.-Y."/>
            <person name="Strachan C.R."/>
            <person name="Herbold C.W."/>
            <person name="Kirkegaard R.H."/>
            <person name="Daims H."/>
        </authorList>
    </citation>
    <scope>NUCLEOTIDE SEQUENCE [LARGE SCALE GENOMIC DNA]</scope>
    <source>
        <strain evidence="6">EB</strain>
    </source>
</reference>
<proteinExistence type="predicted"/>
<organism evidence="6 7">
    <name type="scientific">Candidatus Nitronauta litoralis</name>
    <dbReference type="NCBI Taxonomy" id="2705533"/>
    <lineage>
        <taxon>Bacteria</taxon>
        <taxon>Pseudomonadati</taxon>
        <taxon>Nitrospinota/Tectimicrobiota group</taxon>
        <taxon>Nitrospinota</taxon>
        <taxon>Nitrospinia</taxon>
        <taxon>Nitrospinales</taxon>
        <taxon>Nitrospinaceae</taxon>
        <taxon>Candidatus Nitronauta</taxon>
    </lineage>
</organism>
<dbReference type="InterPro" id="IPR009056">
    <property type="entry name" value="Cyt_c-like_dom"/>
</dbReference>
<dbReference type="GO" id="GO:0020037">
    <property type="term" value="F:heme binding"/>
    <property type="evidence" value="ECO:0007669"/>
    <property type="project" value="InterPro"/>
</dbReference>